<dbReference type="OrthoDB" id="420022at2759"/>
<dbReference type="GO" id="GO:0003677">
    <property type="term" value="F:DNA binding"/>
    <property type="evidence" value="ECO:0007669"/>
    <property type="project" value="UniProtKB-KW"/>
</dbReference>
<evidence type="ECO:0000256" key="2">
    <source>
        <dbReference type="ARBA" id="ARBA00004286"/>
    </source>
</evidence>
<proteinExistence type="inferred from homology"/>
<dbReference type="PANTHER" id="PTHR45810">
    <property type="entry name" value="HISTONE H3.2"/>
    <property type="match status" value="1"/>
</dbReference>
<evidence type="ECO:0000256" key="6">
    <source>
        <dbReference type="ARBA" id="ARBA00023242"/>
    </source>
</evidence>
<dbReference type="GO" id="GO:0000786">
    <property type="term" value="C:nucleosome"/>
    <property type="evidence" value="ECO:0007669"/>
    <property type="project" value="UniProtKB-KW"/>
</dbReference>
<dbReference type="FunFam" id="1.10.20.10:FF:000085">
    <property type="entry name" value="Histone H3.2"/>
    <property type="match status" value="1"/>
</dbReference>
<sequence length="320" mass="36127">MLPKSLTLSYSDLLRSNPDEPARAPGRSVIGCHVEEFQLQRTSSSSSTSVKKMLSSVTDDEPPTRQVARKSTAKPARNLALQWAYKRKNENEEVQLELSQHFAGLLHQGVREMIRMQPLEQSMSESESAASDCESEVPTRSLRRPVAGQRVFGKSHRVESLSLSESETSVRMPTPSTSASAQRYTNGKSPRRLNGKEMIKKSIEAPPEKINFKQYRPGFLALKEIKYYQRISNLLIPKRNFQRVVREVMQKYKSDYCINVAALSALQEASEAFIVELFEKVNLAAIHASRVTITTRDLDLARRIGGYEFSRNLSNVAAKY</sequence>
<dbReference type="CDD" id="cd22911">
    <property type="entry name" value="HFD_H3"/>
    <property type="match status" value="1"/>
</dbReference>
<evidence type="ECO:0000256" key="4">
    <source>
        <dbReference type="ARBA" id="ARBA00022454"/>
    </source>
</evidence>
<dbReference type="InterPro" id="IPR007125">
    <property type="entry name" value="H2A/H2B/H3"/>
</dbReference>
<dbReference type="GO" id="GO:0030527">
    <property type="term" value="F:structural constituent of chromatin"/>
    <property type="evidence" value="ECO:0007669"/>
    <property type="project" value="InterPro"/>
</dbReference>
<evidence type="ECO:0000256" key="3">
    <source>
        <dbReference type="ARBA" id="ARBA00010343"/>
    </source>
</evidence>
<feature type="compositionally biased region" description="Polar residues" evidence="8">
    <location>
        <begin position="174"/>
        <end position="188"/>
    </location>
</feature>
<dbReference type="Proteomes" id="UP000708208">
    <property type="component" value="Unassembled WGS sequence"/>
</dbReference>
<feature type="region of interest" description="Disordered" evidence="8">
    <location>
        <begin position="162"/>
        <end position="192"/>
    </location>
</feature>
<feature type="compositionally biased region" description="Low complexity" evidence="8">
    <location>
        <begin position="42"/>
        <end position="57"/>
    </location>
</feature>
<dbReference type="SMART" id="SM00428">
    <property type="entry name" value="H3"/>
    <property type="match status" value="1"/>
</dbReference>
<keyword evidence="5" id="KW-0238">DNA-binding</keyword>
<dbReference type="AlphaFoldDB" id="A0A8J2P2S1"/>
<comment type="subcellular location">
    <subcellularLocation>
        <location evidence="2">Chromosome</location>
    </subcellularLocation>
    <subcellularLocation>
        <location evidence="1">Nucleus</location>
    </subcellularLocation>
</comment>
<feature type="domain" description="Core Histone H2A/H2B/H3" evidence="9">
    <location>
        <begin position="218"/>
        <end position="304"/>
    </location>
</feature>
<dbReference type="GO" id="GO:0005634">
    <property type="term" value="C:nucleus"/>
    <property type="evidence" value="ECO:0007669"/>
    <property type="project" value="UniProtKB-SubCell"/>
</dbReference>
<keyword evidence="4" id="KW-0158">Chromosome</keyword>
<gene>
    <name evidence="10" type="ORF">AFUS01_LOCUS24433</name>
</gene>
<dbReference type="EMBL" id="CAJVCH010305007">
    <property type="protein sequence ID" value="CAG7785831.1"/>
    <property type="molecule type" value="Genomic_DNA"/>
</dbReference>
<evidence type="ECO:0000313" key="10">
    <source>
        <dbReference type="EMBL" id="CAG7785831.1"/>
    </source>
</evidence>
<comment type="similarity">
    <text evidence="3">Belongs to the histone H3 family.</text>
</comment>
<accession>A0A8J2P2S1</accession>
<evidence type="ECO:0000256" key="5">
    <source>
        <dbReference type="ARBA" id="ARBA00023125"/>
    </source>
</evidence>
<name>A0A8J2P2S1_9HEXA</name>
<keyword evidence="7" id="KW-0544">Nucleosome core</keyword>
<evidence type="ECO:0000256" key="7">
    <source>
        <dbReference type="ARBA" id="ARBA00023269"/>
    </source>
</evidence>
<keyword evidence="6" id="KW-0539">Nucleus</keyword>
<reference evidence="10" key="1">
    <citation type="submission" date="2021-06" db="EMBL/GenBank/DDBJ databases">
        <authorList>
            <person name="Hodson N. C."/>
            <person name="Mongue J. A."/>
            <person name="Jaron S. K."/>
        </authorList>
    </citation>
    <scope>NUCLEOTIDE SEQUENCE</scope>
</reference>
<comment type="caution">
    <text evidence="10">The sequence shown here is derived from an EMBL/GenBank/DDBJ whole genome shotgun (WGS) entry which is preliminary data.</text>
</comment>
<feature type="region of interest" description="Disordered" evidence="8">
    <location>
        <begin position="40"/>
        <end position="73"/>
    </location>
</feature>
<evidence type="ECO:0000256" key="8">
    <source>
        <dbReference type="SAM" id="MobiDB-lite"/>
    </source>
</evidence>
<dbReference type="InterPro" id="IPR000164">
    <property type="entry name" value="Histone_H3/CENP-A"/>
</dbReference>
<evidence type="ECO:0000256" key="1">
    <source>
        <dbReference type="ARBA" id="ARBA00004123"/>
    </source>
</evidence>
<dbReference type="Pfam" id="PF00125">
    <property type="entry name" value="Histone"/>
    <property type="match status" value="1"/>
</dbReference>
<evidence type="ECO:0000313" key="11">
    <source>
        <dbReference type="Proteomes" id="UP000708208"/>
    </source>
</evidence>
<evidence type="ECO:0000259" key="9">
    <source>
        <dbReference type="Pfam" id="PF00125"/>
    </source>
</evidence>
<keyword evidence="11" id="KW-1185">Reference proteome</keyword>
<organism evidence="10 11">
    <name type="scientific">Allacma fusca</name>
    <dbReference type="NCBI Taxonomy" id="39272"/>
    <lineage>
        <taxon>Eukaryota</taxon>
        <taxon>Metazoa</taxon>
        <taxon>Ecdysozoa</taxon>
        <taxon>Arthropoda</taxon>
        <taxon>Hexapoda</taxon>
        <taxon>Collembola</taxon>
        <taxon>Symphypleona</taxon>
        <taxon>Sminthuridae</taxon>
        <taxon>Allacma</taxon>
    </lineage>
</organism>
<protein>
    <recommendedName>
        <fullName evidence="9">Core Histone H2A/H2B/H3 domain-containing protein</fullName>
    </recommendedName>
</protein>